<dbReference type="EMBL" id="HG739155">
    <property type="protein sequence ID" value="CDP12858.1"/>
    <property type="molecule type" value="Genomic_DNA"/>
</dbReference>
<dbReference type="AlphaFoldDB" id="A0A068UYZ0"/>
<dbReference type="InParanoid" id="A0A068UYZ0"/>
<name>A0A068UYZ0_COFCA</name>
<evidence type="ECO:0000313" key="4">
    <source>
        <dbReference type="Proteomes" id="UP000295252"/>
    </source>
</evidence>
<dbReference type="Proteomes" id="UP000295252">
    <property type="component" value="Chromosome IX"/>
</dbReference>
<dbReference type="OrthoDB" id="1625577at2759"/>
<evidence type="ECO:0000256" key="1">
    <source>
        <dbReference type="SAM" id="MobiDB-lite"/>
    </source>
</evidence>
<accession>A0A068UYZ0</accession>
<dbReference type="InterPro" id="IPR049306">
    <property type="entry name" value="GLV1-2"/>
</dbReference>
<feature type="chain" id="PRO_5001655245" description="Root meristem growth factor 9" evidence="2">
    <location>
        <begin position="27"/>
        <end position="72"/>
    </location>
</feature>
<sequence length="72" mass="8078">MAVAPKKHTLLMASFLLCFLLVTAQARSTPRESRGVEKADDKMLSTTKEVPTSEELEMMDYSPARKKTPIHN</sequence>
<keyword evidence="4" id="KW-1185">Reference proteome</keyword>
<feature type="signal peptide" evidence="2">
    <location>
        <begin position="1"/>
        <end position="26"/>
    </location>
</feature>
<feature type="region of interest" description="Disordered" evidence="1">
    <location>
        <begin position="27"/>
        <end position="72"/>
    </location>
</feature>
<reference evidence="4" key="1">
    <citation type="journal article" date="2014" name="Science">
        <title>The coffee genome provides insight into the convergent evolution of caffeine biosynthesis.</title>
        <authorList>
            <person name="Denoeud F."/>
            <person name="Carretero-Paulet L."/>
            <person name="Dereeper A."/>
            <person name="Droc G."/>
            <person name="Guyot R."/>
            <person name="Pietrella M."/>
            <person name="Zheng C."/>
            <person name="Alberti A."/>
            <person name="Anthony F."/>
            <person name="Aprea G."/>
            <person name="Aury J.M."/>
            <person name="Bento P."/>
            <person name="Bernard M."/>
            <person name="Bocs S."/>
            <person name="Campa C."/>
            <person name="Cenci A."/>
            <person name="Combes M.C."/>
            <person name="Crouzillat D."/>
            <person name="Da Silva C."/>
            <person name="Daddiego L."/>
            <person name="De Bellis F."/>
            <person name="Dussert S."/>
            <person name="Garsmeur O."/>
            <person name="Gayraud T."/>
            <person name="Guignon V."/>
            <person name="Jahn K."/>
            <person name="Jamilloux V."/>
            <person name="Joet T."/>
            <person name="Labadie K."/>
            <person name="Lan T."/>
            <person name="Leclercq J."/>
            <person name="Lepelley M."/>
            <person name="Leroy T."/>
            <person name="Li L.T."/>
            <person name="Librado P."/>
            <person name="Lopez L."/>
            <person name="Munoz A."/>
            <person name="Noel B."/>
            <person name="Pallavicini A."/>
            <person name="Perrotta G."/>
            <person name="Poncet V."/>
            <person name="Pot D."/>
            <person name="Priyono X."/>
            <person name="Rigoreau M."/>
            <person name="Rouard M."/>
            <person name="Rozas J."/>
            <person name="Tranchant-Dubreuil C."/>
            <person name="VanBuren R."/>
            <person name="Zhang Q."/>
            <person name="Andrade A.C."/>
            <person name="Argout X."/>
            <person name="Bertrand B."/>
            <person name="de Kochko A."/>
            <person name="Graziosi G."/>
            <person name="Henry R.J."/>
            <person name="Jayarama X."/>
            <person name="Ming R."/>
            <person name="Nagai C."/>
            <person name="Rounsley S."/>
            <person name="Sankoff D."/>
            <person name="Giuliano G."/>
            <person name="Albert V.A."/>
            <person name="Wincker P."/>
            <person name="Lashermes P."/>
        </authorList>
    </citation>
    <scope>NUCLEOTIDE SEQUENCE [LARGE SCALE GENOMIC DNA]</scope>
    <source>
        <strain evidence="4">cv. DH200-94</strain>
    </source>
</reference>
<organism evidence="3 4">
    <name type="scientific">Coffea canephora</name>
    <name type="common">Robusta coffee</name>
    <dbReference type="NCBI Taxonomy" id="49390"/>
    <lineage>
        <taxon>Eukaryota</taxon>
        <taxon>Viridiplantae</taxon>
        <taxon>Streptophyta</taxon>
        <taxon>Embryophyta</taxon>
        <taxon>Tracheophyta</taxon>
        <taxon>Spermatophyta</taxon>
        <taxon>Magnoliopsida</taxon>
        <taxon>eudicotyledons</taxon>
        <taxon>Gunneridae</taxon>
        <taxon>Pentapetalae</taxon>
        <taxon>asterids</taxon>
        <taxon>lamiids</taxon>
        <taxon>Gentianales</taxon>
        <taxon>Rubiaceae</taxon>
        <taxon>Ixoroideae</taxon>
        <taxon>Gardenieae complex</taxon>
        <taxon>Bertiereae - Coffeeae clade</taxon>
        <taxon>Coffeeae</taxon>
        <taxon>Coffea</taxon>
    </lineage>
</organism>
<gene>
    <name evidence="3" type="ORF">GSCOC_T00037533001</name>
</gene>
<dbReference type="Gramene" id="CDP12858">
    <property type="protein sequence ID" value="CDP12858"/>
    <property type="gene ID" value="GSCOC_T00037533001"/>
</dbReference>
<evidence type="ECO:0000313" key="3">
    <source>
        <dbReference type="EMBL" id="CDP12858.1"/>
    </source>
</evidence>
<keyword evidence="2" id="KW-0732">Signal</keyword>
<dbReference type="PhylomeDB" id="A0A068UYZ0"/>
<protein>
    <recommendedName>
        <fullName evidence="5">Root meristem growth factor 9</fullName>
    </recommendedName>
</protein>
<dbReference type="Pfam" id="PF21529">
    <property type="entry name" value="GLV1-2"/>
    <property type="match status" value="1"/>
</dbReference>
<evidence type="ECO:0008006" key="5">
    <source>
        <dbReference type="Google" id="ProtNLM"/>
    </source>
</evidence>
<proteinExistence type="predicted"/>
<feature type="compositionally biased region" description="Basic and acidic residues" evidence="1">
    <location>
        <begin position="29"/>
        <end position="43"/>
    </location>
</feature>
<evidence type="ECO:0000256" key="2">
    <source>
        <dbReference type="SAM" id="SignalP"/>
    </source>
</evidence>